<organism evidence="11 12">
    <name type="scientific">Seiridium unicorne</name>
    <dbReference type="NCBI Taxonomy" id="138068"/>
    <lineage>
        <taxon>Eukaryota</taxon>
        <taxon>Fungi</taxon>
        <taxon>Dikarya</taxon>
        <taxon>Ascomycota</taxon>
        <taxon>Pezizomycotina</taxon>
        <taxon>Sordariomycetes</taxon>
        <taxon>Xylariomycetidae</taxon>
        <taxon>Amphisphaeriales</taxon>
        <taxon>Sporocadaceae</taxon>
        <taxon>Seiridium</taxon>
    </lineage>
</organism>
<evidence type="ECO:0000313" key="12">
    <source>
        <dbReference type="Proteomes" id="UP001408356"/>
    </source>
</evidence>
<comment type="caution">
    <text evidence="11">The sequence shown here is derived from an EMBL/GenBank/DDBJ whole genome shotgun (WGS) entry which is preliminary data.</text>
</comment>
<dbReference type="SUPFAM" id="SSF50621">
    <property type="entry name" value="Alanine racemase C-terminal domain-like"/>
    <property type="match status" value="1"/>
</dbReference>
<dbReference type="Gene3D" id="2.40.37.10">
    <property type="entry name" value="Lyase, Ornithine Decarboxylase, Chain A, domain 1"/>
    <property type="match status" value="1"/>
</dbReference>
<keyword evidence="4" id="KW-0663">Pyridoxal phosphate</keyword>
<evidence type="ECO:0000256" key="9">
    <source>
        <dbReference type="ARBA" id="ARBA00049127"/>
    </source>
</evidence>
<feature type="domain" description="Orn/DAP/Arg decarboxylase 2 N-terminal" evidence="10">
    <location>
        <begin position="74"/>
        <end position="303"/>
    </location>
</feature>
<evidence type="ECO:0000256" key="1">
    <source>
        <dbReference type="ARBA" id="ARBA00001933"/>
    </source>
</evidence>
<evidence type="ECO:0000259" key="10">
    <source>
        <dbReference type="Pfam" id="PF02784"/>
    </source>
</evidence>
<evidence type="ECO:0000256" key="5">
    <source>
        <dbReference type="ARBA" id="ARBA00023239"/>
    </source>
</evidence>
<comment type="similarity">
    <text evidence="2">Belongs to the Orn/Lys/Arg decarboxylase class-II family.</text>
</comment>
<dbReference type="InterPro" id="IPR029066">
    <property type="entry name" value="PLP-binding_barrel"/>
</dbReference>
<dbReference type="SUPFAM" id="SSF51419">
    <property type="entry name" value="PLP-binding barrel"/>
    <property type="match status" value="1"/>
</dbReference>
<dbReference type="InterPro" id="IPR022653">
    <property type="entry name" value="De-COase2_pyr-phos_BS"/>
</dbReference>
<gene>
    <name evidence="11" type="ORF">SUNI508_09852</name>
</gene>
<dbReference type="PRINTS" id="PR01179">
    <property type="entry name" value="ODADCRBXLASE"/>
</dbReference>
<protein>
    <recommendedName>
        <fullName evidence="7">ornithine decarboxylase</fullName>
        <ecNumber evidence="7">4.1.1.17</ecNumber>
    </recommendedName>
</protein>
<reference evidence="11 12" key="1">
    <citation type="journal article" date="2024" name="J. Plant Pathol.">
        <title>Sequence and assembly of the genome of Seiridium unicorne, isolate CBS 538.82, causal agent of cypress canker disease.</title>
        <authorList>
            <person name="Scali E."/>
            <person name="Rocca G.D."/>
            <person name="Danti R."/>
            <person name="Garbelotto M."/>
            <person name="Barberini S."/>
            <person name="Baroncelli R."/>
            <person name="Emiliani G."/>
        </authorList>
    </citation>
    <scope>NUCLEOTIDE SEQUENCE [LARGE SCALE GENOMIC DNA]</scope>
    <source>
        <strain evidence="11 12">BM-138-508</strain>
    </source>
</reference>
<dbReference type="CDD" id="cd00622">
    <property type="entry name" value="PLPDE_III_ODC"/>
    <property type="match status" value="1"/>
</dbReference>
<comment type="pathway">
    <text evidence="6">Amine and polyamine biosynthesis; putrescine biosynthesis via L-ornithine pathway; putrescine from L-ornithine: step 1/1.</text>
</comment>
<dbReference type="PROSITE" id="PS00878">
    <property type="entry name" value="ODR_DC_2_1"/>
    <property type="match status" value="1"/>
</dbReference>
<sequence>MVMATVAVDYIAPVTFTNNHNFAHVKKNNFFDNQQNGALLGKHLIGDALRRRVESIDHESCDPGDEDTFFVGDLGEVYRQHMRWKKNLPRVKPFYAVKCNPDPQVIQLLAGLGTGFDCASKSEIEQVLNVGVDPSRIIYAQPCKTNSYVRYVASQGVKQMTFDNADELRKIAKLYPEAELYLRILTDDSSSLCRLSLKFGASLDSTEELLALASDLGLNVVGVSFHVGSGASDPLAFLKAVQDAAHVFKQAATYGFDLKTLDVGGGFCGDTFEAMAHVLREALDEYFPPTVNIIAEPGRYYVSTAFTIACNIIARRTIQDPATGETSYMAYVNDGLYGNFSSIMFDHQQPIAKILRTGHQTLYNTSMAEACPGGIEGGIEYSIWGPTCDGIDRITESIRFDHELDVGDWLYFEDMGAYTKCSATKFNGFSDAHDVIYVCSEPGARALMGM</sequence>
<accession>A0ABR2UNH8</accession>
<evidence type="ECO:0000256" key="8">
    <source>
        <dbReference type="ARBA" id="ARBA00046672"/>
    </source>
</evidence>
<dbReference type="Pfam" id="PF02784">
    <property type="entry name" value="Orn_Arg_deC_N"/>
    <property type="match status" value="1"/>
</dbReference>
<evidence type="ECO:0000256" key="2">
    <source>
        <dbReference type="ARBA" id="ARBA00008872"/>
    </source>
</evidence>
<evidence type="ECO:0000256" key="3">
    <source>
        <dbReference type="ARBA" id="ARBA00022793"/>
    </source>
</evidence>
<dbReference type="Proteomes" id="UP001408356">
    <property type="component" value="Unassembled WGS sequence"/>
</dbReference>
<dbReference type="PANTHER" id="PTHR11482">
    <property type="entry name" value="ARGININE/DIAMINOPIMELATE/ORNITHINE DECARBOXYLASE"/>
    <property type="match status" value="1"/>
</dbReference>
<dbReference type="InterPro" id="IPR009006">
    <property type="entry name" value="Ala_racemase/Decarboxylase_C"/>
</dbReference>
<dbReference type="InterPro" id="IPR022644">
    <property type="entry name" value="De-COase2_N"/>
</dbReference>
<dbReference type="PROSITE" id="PS00879">
    <property type="entry name" value="ODR_DC_2_2"/>
    <property type="match status" value="1"/>
</dbReference>
<proteinExistence type="inferred from homology"/>
<dbReference type="InterPro" id="IPR022657">
    <property type="entry name" value="De-COase2_CS"/>
</dbReference>
<evidence type="ECO:0000256" key="6">
    <source>
        <dbReference type="ARBA" id="ARBA00034115"/>
    </source>
</evidence>
<dbReference type="PANTHER" id="PTHR11482:SF6">
    <property type="entry name" value="ORNITHINE DECARBOXYLASE 1-RELATED"/>
    <property type="match status" value="1"/>
</dbReference>
<keyword evidence="3" id="KW-0210">Decarboxylase</keyword>
<evidence type="ECO:0000256" key="4">
    <source>
        <dbReference type="ARBA" id="ARBA00022898"/>
    </source>
</evidence>
<evidence type="ECO:0000256" key="7">
    <source>
        <dbReference type="ARBA" id="ARBA00034138"/>
    </source>
</evidence>
<name>A0ABR2UNH8_9PEZI</name>
<keyword evidence="12" id="KW-1185">Reference proteome</keyword>
<dbReference type="PRINTS" id="PR01182">
    <property type="entry name" value="ORNDCRBXLASE"/>
</dbReference>
<dbReference type="EC" id="4.1.1.17" evidence="7"/>
<dbReference type="InterPro" id="IPR002433">
    <property type="entry name" value="Orn_de-COase"/>
</dbReference>
<keyword evidence="5" id="KW-0456">Lyase</keyword>
<comment type="cofactor">
    <cofactor evidence="1">
        <name>pyridoxal 5'-phosphate</name>
        <dbReference type="ChEBI" id="CHEBI:597326"/>
    </cofactor>
</comment>
<dbReference type="Gene3D" id="3.20.20.10">
    <property type="entry name" value="Alanine racemase"/>
    <property type="match status" value="1"/>
</dbReference>
<comment type="catalytic activity">
    <reaction evidence="9">
        <text>L-ornithine + H(+) = putrescine + CO2</text>
        <dbReference type="Rhea" id="RHEA:22964"/>
        <dbReference type="ChEBI" id="CHEBI:15378"/>
        <dbReference type="ChEBI" id="CHEBI:16526"/>
        <dbReference type="ChEBI" id="CHEBI:46911"/>
        <dbReference type="ChEBI" id="CHEBI:326268"/>
        <dbReference type="EC" id="4.1.1.17"/>
    </reaction>
</comment>
<evidence type="ECO:0000313" key="11">
    <source>
        <dbReference type="EMBL" id="KAK9416079.1"/>
    </source>
</evidence>
<comment type="subunit">
    <text evidence="8">Homodimer. Only the dimer is catalytically active, as the active sites are constructed of residues from both monomers.</text>
</comment>
<dbReference type="EMBL" id="JARVKF010000409">
    <property type="protein sequence ID" value="KAK9416079.1"/>
    <property type="molecule type" value="Genomic_DNA"/>
</dbReference>
<dbReference type="InterPro" id="IPR000183">
    <property type="entry name" value="Orn/DAP/Arg_de-COase"/>
</dbReference>